<organism evidence="1 2">
    <name type="scientific">Racocetra persica</name>
    <dbReference type="NCBI Taxonomy" id="160502"/>
    <lineage>
        <taxon>Eukaryota</taxon>
        <taxon>Fungi</taxon>
        <taxon>Fungi incertae sedis</taxon>
        <taxon>Mucoromycota</taxon>
        <taxon>Glomeromycotina</taxon>
        <taxon>Glomeromycetes</taxon>
        <taxon>Diversisporales</taxon>
        <taxon>Gigasporaceae</taxon>
        <taxon>Racocetra</taxon>
    </lineage>
</organism>
<protein>
    <submittedName>
        <fullName evidence="1">22200_t:CDS:1</fullName>
    </submittedName>
</protein>
<comment type="caution">
    <text evidence="1">The sequence shown here is derived from an EMBL/GenBank/DDBJ whole genome shotgun (WGS) entry which is preliminary data.</text>
</comment>
<accession>A0ACA9QXU2</accession>
<keyword evidence="2" id="KW-1185">Reference proteome</keyword>
<sequence>MGKKYLVALDGSENSNYALSWALENLIDLNDGVLLLLSIGILSWSVPFEYSAVEQEAENIVNSGKKLVEDYLATKKIELPLELHFNSSTDLPNFIVDFIREHHVDVLVLGNKGNISRHCLSFADCTVVIVRKKIRDKALSKATIYQWIELFNAEQSRIEDAPRSG</sequence>
<evidence type="ECO:0000313" key="1">
    <source>
        <dbReference type="EMBL" id="CAG8768588.1"/>
    </source>
</evidence>
<dbReference type="Proteomes" id="UP000789920">
    <property type="component" value="Unassembled WGS sequence"/>
</dbReference>
<proteinExistence type="predicted"/>
<name>A0ACA9QXU2_9GLOM</name>
<evidence type="ECO:0000313" key="2">
    <source>
        <dbReference type="Proteomes" id="UP000789920"/>
    </source>
</evidence>
<gene>
    <name evidence="1" type="ORF">RPERSI_LOCUS16119</name>
</gene>
<feature type="non-terminal residue" evidence="1">
    <location>
        <position position="165"/>
    </location>
</feature>
<dbReference type="EMBL" id="CAJVQC010039458">
    <property type="protein sequence ID" value="CAG8768588.1"/>
    <property type="molecule type" value="Genomic_DNA"/>
</dbReference>
<reference evidence="1" key="1">
    <citation type="submission" date="2021-06" db="EMBL/GenBank/DDBJ databases">
        <authorList>
            <person name="Kallberg Y."/>
            <person name="Tangrot J."/>
            <person name="Rosling A."/>
        </authorList>
    </citation>
    <scope>NUCLEOTIDE SEQUENCE</scope>
    <source>
        <strain evidence="1">MA461A</strain>
    </source>
</reference>